<name>A0A9D4V4K3_ADICA</name>
<evidence type="ECO:0000313" key="2">
    <source>
        <dbReference type="Proteomes" id="UP000886520"/>
    </source>
</evidence>
<protein>
    <submittedName>
        <fullName evidence="1">Uncharacterized protein</fullName>
    </submittedName>
</protein>
<sequence>MLSHEVSNDETLWTWCLDCVDIFSSTFMEWEPLEVLFGNFEAHHFDFGSLLYSRCTALEHAKWSIFFFDAEYVVPTTWNDYGTLKTLSFTNTHGW</sequence>
<keyword evidence="2" id="KW-1185">Reference proteome</keyword>
<comment type="caution">
    <text evidence="1">The sequence shown here is derived from an EMBL/GenBank/DDBJ whole genome shotgun (WGS) entry which is preliminary data.</text>
</comment>
<proteinExistence type="predicted"/>
<evidence type="ECO:0000313" key="1">
    <source>
        <dbReference type="EMBL" id="KAI5078852.1"/>
    </source>
</evidence>
<gene>
    <name evidence="1" type="ORF">GOP47_0006523</name>
</gene>
<dbReference type="Proteomes" id="UP000886520">
    <property type="component" value="Chromosome 6"/>
</dbReference>
<dbReference type="EMBL" id="JABFUD020000006">
    <property type="protein sequence ID" value="KAI5078852.1"/>
    <property type="molecule type" value="Genomic_DNA"/>
</dbReference>
<accession>A0A9D4V4K3</accession>
<dbReference type="AlphaFoldDB" id="A0A9D4V4K3"/>
<organism evidence="1 2">
    <name type="scientific">Adiantum capillus-veneris</name>
    <name type="common">Maidenhair fern</name>
    <dbReference type="NCBI Taxonomy" id="13818"/>
    <lineage>
        <taxon>Eukaryota</taxon>
        <taxon>Viridiplantae</taxon>
        <taxon>Streptophyta</taxon>
        <taxon>Embryophyta</taxon>
        <taxon>Tracheophyta</taxon>
        <taxon>Polypodiopsida</taxon>
        <taxon>Polypodiidae</taxon>
        <taxon>Polypodiales</taxon>
        <taxon>Pteridineae</taxon>
        <taxon>Pteridaceae</taxon>
        <taxon>Vittarioideae</taxon>
        <taxon>Adiantum</taxon>
    </lineage>
</organism>
<reference evidence="1" key="1">
    <citation type="submission" date="2021-01" db="EMBL/GenBank/DDBJ databases">
        <title>Adiantum capillus-veneris genome.</title>
        <authorList>
            <person name="Fang Y."/>
            <person name="Liao Q."/>
        </authorList>
    </citation>
    <scope>NUCLEOTIDE SEQUENCE</scope>
    <source>
        <strain evidence="1">H3</strain>
        <tissue evidence="1">Leaf</tissue>
    </source>
</reference>